<accession>A0A382AIK1</accession>
<protein>
    <recommendedName>
        <fullName evidence="1">Amidohydrolase 3 domain-containing protein</fullName>
    </recommendedName>
</protein>
<dbReference type="Gene3D" id="3.10.310.70">
    <property type="match status" value="1"/>
</dbReference>
<dbReference type="EMBL" id="UINC01025503">
    <property type="protein sequence ID" value="SVB01189.1"/>
    <property type="molecule type" value="Genomic_DNA"/>
</dbReference>
<dbReference type="Gene3D" id="3.20.20.140">
    <property type="entry name" value="Metal-dependent hydrolases"/>
    <property type="match status" value="1"/>
</dbReference>
<gene>
    <name evidence="2" type="ORF">METZ01_LOCUS154043</name>
</gene>
<name>A0A382AIK1_9ZZZZ</name>
<dbReference type="GO" id="GO:0016810">
    <property type="term" value="F:hydrolase activity, acting on carbon-nitrogen (but not peptide) bonds"/>
    <property type="evidence" value="ECO:0007669"/>
    <property type="project" value="InterPro"/>
</dbReference>
<dbReference type="InterPro" id="IPR032466">
    <property type="entry name" value="Metal_Hydrolase"/>
</dbReference>
<evidence type="ECO:0000259" key="1">
    <source>
        <dbReference type="Pfam" id="PF07969"/>
    </source>
</evidence>
<dbReference type="PROSITE" id="PS51257">
    <property type="entry name" value="PROKAR_LIPOPROTEIN"/>
    <property type="match status" value="1"/>
</dbReference>
<dbReference type="InterPro" id="IPR011059">
    <property type="entry name" value="Metal-dep_hydrolase_composite"/>
</dbReference>
<proteinExistence type="predicted"/>
<dbReference type="SUPFAM" id="SSF51338">
    <property type="entry name" value="Composite domain of metallo-dependent hydrolases"/>
    <property type="match status" value="1"/>
</dbReference>
<feature type="domain" description="Amidohydrolase 3" evidence="1">
    <location>
        <begin position="76"/>
        <end position="556"/>
    </location>
</feature>
<evidence type="ECO:0000313" key="2">
    <source>
        <dbReference type="EMBL" id="SVB01189.1"/>
    </source>
</evidence>
<dbReference type="Pfam" id="PF07969">
    <property type="entry name" value="Amidohydro_3"/>
    <property type="match status" value="1"/>
</dbReference>
<dbReference type="SUPFAM" id="SSF51556">
    <property type="entry name" value="Metallo-dependent hydrolases"/>
    <property type="match status" value="1"/>
</dbReference>
<dbReference type="Gene3D" id="2.30.40.10">
    <property type="entry name" value="Urease, subunit C, domain 1"/>
    <property type="match status" value="1"/>
</dbReference>
<sequence>MTRLAPCGIGLLVVVLLLVACNPVNLQPADTILHGGNIVTLDSGLPVAEAVAVRGGRIVAVGSDAEVLLFSGPETEEIDLGGRSVIPGLADNHFHGVGGGDGVDLSEARTLREVLLKIADRVSDSEPGDVILTNSDWHEGQLVEQRLPLRDDLDTVASDHPVVVVRGGHEYVLNSSALRFWGIDESTPAPEGGRIGRYPDGRLNGELVDRAKSLAQVSRPPGRAAGGDRLQALAEEHRELNAAGLTSVRYAGASPAVYEQLRELQRRGELTVRASVLFRVPSQPERVDEILSGWSVGPDDGDYWVRVSGIKLGVDGGFEGGWMTEPYEEPWGDGGTFRGLQTVPSDAYVGTVIELNRKGWRVATHAVGDAAIDLVLEAYGAANADRSITGRRWVIEHAFVPRSDQFDRIRELGVLISAQDHLYVAAPSLVHYWGRKRAEWVTPVRAYLDAGIHVSTGTDAPVIPYNPWWTLFHFSTRNTISAGIMGSDQAVSREEALRLATVENAFLTFEEESKGVLTVGMLADMVVLEDDFLTIADEGIEDMRVLCTIVDGRIVYRDPDW</sequence>
<reference evidence="2" key="1">
    <citation type="submission" date="2018-05" db="EMBL/GenBank/DDBJ databases">
        <authorList>
            <person name="Lanie J.A."/>
            <person name="Ng W.-L."/>
            <person name="Kazmierczak K.M."/>
            <person name="Andrzejewski T.M."/>
            <person name="Davidsen T.M."/>
            <person name="Wayne K.J."/>
            <person name="Tettelin H."/>
            <person name="Glass J.I."/>
            <person name="Rusch D."/>
            <person name="Podicherti R."/>
            <person name="Tsui H.-C.T."/>
            <person name="Winkler M.E."/>
        </authorList>
    </citation>
    <scope>NUCLEOTIDE SEQUENCE</scope>
</reference>
<dbReference type="AlphaFoldDB" id="A0A382AIK1"/>
<dbReference type="PANTHER" id="PTHR22642">
    <property type="entry name" value="IMIDAZOLONEPROPIONASE"/>
    <property type="match status" value="1"/>
</dbReference>
<dbReference type="CDD" id="cd01300">
    <property type="entry name" value="YtcJ_like"/>
    <property type="match status" value="1"/>
</dbReference>
<dbReference type="InterPro" id="IPR033932">
    <property type="entry name" value="YtcJ-like"/>
</dbReference>
<dbReference type="PANTHER" id="PTHR22642:SF2">
    <property type="entry name" value="PROTEIN LONG AFTER FAR-RED 3"/>
    <property type="match status" value="1"/>
</dbReference>
<dbReference type="InterPro" id="IPR013108">
    <property type="entry name" value="Amidohydro_3"/>
</dbReference>
<organism evidence="2">
    <name type="scientific">marine metagenome</name>
    <dbReference type="NCBI Taxonomy" id="408172"/>
    <lineage>
        <taxon>unclassified sequences</taxon>
        <taxon>metagenomes</taxon>
        <taxon>ecological metagenomes</taxon>
    </lineage>
</organism>